<sequence>MEPHSELPRPSNTQSNPATVCTAQEPQSSVGFEEVFVESEIGVSDITGGGSAVTGDNWGSDEGDIISIGLSKLIRC</sequence>
<feature type="compositionally biased region" description="Polar residues" evidence="1">
    <location>
        <begin position="10"/>
        <end position="27"/>
    </location>
</feature>
<feature type="region of interest" description="Disordered" evidence="1">
    <location>
        <begin position="1"/>
        <end position="27"/>
    </location>
</feature>
<evidence type="ECO:0000313" key="3">
    <source>
        <dbReference type="Proteomes" id="UP000525078"/>
    </source>
</evidence>
<dbReference type="EMBL" id="JAATIP010000084">
    <property type="protein sequence ID" value="KAF4376627.1"/>
    <property type="molecule type" value="Genomic_DNA"/>
</dbReference>
<proteinExistence type="predicted"/>
<evidence type="ECO:0000256" key="1">
    <source>
        <dbReference type="SAM" id="MobiDB-lite"/>
    </source>
</evidence>
<organism evidence="2 3">
    <name type="scientific">Cannabis sativa</name>
    <name type="common">Hemp</name>
    <name type="synonym">Marijuana</name>
    <dbReference type="NCBI Taxonomy" id="3483"/>
    <lineage>
        <taxon>Eukaryota</taxon>
        <taxon>Viridiplantae</taxon>
        <taxon>Streptophyta</taxon>
        <taxon>Embryophyta</taxon>
        <taxon>Tracheophyta</taxon>
        <taxon>Spermatophyta</taxon>
        <taxon>Magnoliopsida</taxon>
        <taxon>eudicotyledons</taxon>
        <taxon>Gunneridae</taxon>
        <taxon>Pentapetalae</taxon>
        <taxon>rosids</taxon>
        <taxon>fabids</taxon>
        <taxon>Rosales</taxon>
        <taxon>Cannabaceae</taxon>
        <taxon>Cannabis</taxon>
    </lineage>
</organism>
<accession>A0A7J6G1A2</accession>
<evidence type="ECO:0000313" key="2">
    <source>
        <dbReference type="EMBL" id="KAF4376627.1"/>
    </source>
</evidence>
<name>A0A7J6G1A2_CANSA</name>
<comment type="caution">
    <text evidence="2">The sequence shown here is derived from an EMBL/GenBank/DDBJ whole genome shotgun (WGS) entry which is preliminary data.</text>
</comment>
<gene>
    <name evidence="2" type="ORF">F8388_025498</name>
</gene>
<reference evidence="2 3" key="1">
    <citation type="journal article" date="2020" name="bioRxiv">
        <title>Sequence and annotation of 42 cannabis genomes reveals extensive copy number variation in cannabinoid synthesis and pathogen resistance genes.</title>
        <authorList>
            <person name="Mckernan K.J."/>
            <person name="Helbert Y."/>
            <person name="Kane L.T."/>
            <person name="Ebling H."/>
            <person name="Zhang L."/>
            <person name="Liu B."/>
            <person name="Eaton Z."/>
            <person name="Mclaughlin S."/>
            <person name="Kingan S."/>
            <person name="Baybayan P."/>
            <person name="Concepcion G."/>
            <person name="Jordan M."/>
            <person name="Riva A."/>
            <person name="Barbazuk W."/>
            <person name="Harkins T."/>
        </authorList>
    </citation>
    <scope>NUCLEOTIDE SEQUENCE [LARGE SCALE GENOMIC DNA]</scope>
    <source>
        <strain evidence="3">cv. Jamaican Lion 4</strain>
        <tissue evidence="2">Leaf</tissue>
    </source>
</reference>
<protein>
    <submittedName>
        <fullName evidence="2">Uncharacterized protein</fullName>
    </submittedName>
</protein>
<dbReference type="AlphaFoldDB" id="A0A7J6G1A2"/>
<dbReference type="Proteomes" id="UP000525078">
    <property type="component" value="Unassembled WGS sequence"/>
</dbReference>